<keyword evidence="1" id="KW-0472">Membrane</keyword>
<feature type="domain" description="DUF7144" evidence="2">
    <location>
        <begin position="26"/>
        <end position="139"/>
    </location>
</feature>
<feature type="transmembrane region" description="Helical" evidence="1">
    <location>
        <begin position="21"/>
        <end position="48"/>
    </location>
</feature>
<dbReference type="RefSeq" id="WP_380127991.1">
    <property type="nucleotide sequence ID" value="NZ_JBHSIU010000121.1"/>
</dbReference>
<comment type="caution">
    <text evidence="3">The sequence shown here is derived from an EMBL/GenBank/DDBJ whole genome shotgun (WGS) entry which is preliminary data.</text>
</comment>
<evidence type="ECO:0000259" key="2">
    <source>
        <dbReference type="Pfam" id="PF23636"/>
    </source>
</evidence>
<feature type="transmembrane region" description="Helical" evidence="1">
    <location>
        <begin position="68"/>
        <end position="88"/>
    </location>
</feature>
<feature type="transmembrane region" description="Helical" evidence="1">
    <location>
        <begin position="93"/>
        <end position="112"/>
    </location>
</feature>
<feature type="transmembrane region" description="Helical" evidence="1">
    <location>
        <begin position="118"/>
        <end position="137"/>
    </location>
</feature>
<evidence type="ECO:0000256" key="1">
    <source>
        <dbReference type="SAM" id="Phobius"/>
    </source>
</evidence>
<proteinExistence type="predicted"/>
<dbReference type="Pfam" id="PF23636">
    <property type="entry name" value="DUF7144"/>
    <property type="match status" value="1"/>
</dbReference>
<dbReference type="Proteomes" id="UP001595912">
    <property type="component" value="Unassembled WGS sequence"/>
</dbReference>
<gene>
    <name evidence="3" type="ORF">ACFPIJ_57245</name>
</gene>
<dbReference type="InterPro" id="IPR055568">
    <property type="entry name" value="DUF7144"/>
</dbReference>
<accession>A0ABV9WF39</accession>
<sequence>MAAQSSHRGAGLVREEPSGGWASGFTAFAGVLMIIIGVFHMAAGLAAVVENTFFVVTPDYLFRFDVTAWGWIHLVGGFLVLLAGCAVFSGRLWARAVGIALAGLSAIANFLFLPYYPIWSLLIIALDVFVIWALAVYGRKVPA</sequence>
<organism evidence="3 4">
    <name type="scientific">Dactylosporangium cerinum</name>
    <dbReference type="NCBI Taxonomy" id="1434730"/>
    <lineage>
        <taxon>Bacteria</taxon>
        <taxon>Bacillati</taxon>
        <taxon>Actinomycetota</taxon>
        <taxon>Actinomycetes</taxon>
        <taxon>Micromonosporales</taxon>
        <taxon>Micromonosporaceae</taxon>
        <taxon>Dactylosporangium</taxon>
    </lineage>
</organism>
<evidence type="ECO:0000313" key="3">
    <source>
        <dbReference type="EMBL" id="MFC5007346.1"/>
    </source>
</evidence>
<evidence type="ECO:0000313" key="4">
    <source>
        <dbReference type="Proteomes" id="UP001595912"/>
    </source>
</evidence>
<keyword evidence="1" id="KW-0812">Transmembrane</keyword>
<reference evidence="4" key="1">
    <citation type="journal article" date="2019" name="Int. J. Syst. Evol. Microbiol.">
        <title>The Global Catalogue of Microorganisms (GCM) 10K type strain sequencing project: providing services to taxonomists for standard genome sequencing and annotation.</title>
        <authorList>
            <consortium name="The Broad Institute Genomics Platform"/>
            <consortium name="The Broad Institute Genome Sequencing Center for Infectious Disease"/>
            <person name="Wu L."/>
            <person name="Ma J."/>
        </authorList>
    </citation>
    <scope>NUCLEOTIDE SEQUENCE [LARGE SCALE GENOMIC DNA]</scope>
    <source>
        <strain evidence="4">CGMCC 4.7152</strain>
    </source>
</reference>
<keyword evidence="4" id="KW-1185">Reference proteome</keyword>
<keyword evidence="1" id="KW-1133">Transmembrane helix</keyword>
<protein>
    <recommendedName>
        <fullName evidence="2">DUF7144 domain-containing protein</fullName>
    </recommendedName>
</protein>
<name>A0ABV9WF39_9ACTN</name>
<dbReference type="EMBL" id="JBHSIU010000121">
    <property type="protein sequence ID" value="MFC5007346.1"/>
    <property type="molecule type" value="Genomic_DNA"/>
</dbReference>